<evidence type="ECO:0000256" key="1">
    <source>
        <dbReference type="SAM" id="Phobius"/>
    </source>
</evidence>
<dbReference type="PANTHER" id="PTHR32063:SF18">
    <property type="entry name" value="CATION EFFLUX SYSTEM PROTEIN"/>
    <property type="match status" value="1"/>
</dbReference>
<dbReference type="InterPro" id="IPR001036">
    <property type="entry name" value="Acrflvin-R"/>
</dbReference>
<accession>A0A5B9MI07</accession>
<dbReference type="GO" id="GO:0005886">
    <property type="term" value="C:plasma membrane"/>
    <property type="evidence" value="ECO:0007669"/>
    <property type="project" value="TreeGrafter"/>
</dbReference>
<feature type="transmembrane region" description="Helical" evidence="1">
    <location>
        <begin position="909"/>
        <end position="930"/>
    </location>
</feature>
<keyword evidence="1" id="KW-1133">Transmembrane helix</keyword>
<organism evidence="2 3">
    <name type="scientific">Stieleria maiorica</name>
    <dbReference type="NCBI Taxonomy" id="2795974"/>
    <lineage>
        <taxon>Bacteria</taxon>
        <taxon>Pseudomonadati</taxon>
        <taxon>Planctomycetota</taxon>
        <taxon>Planctomycetia</taxon>
        <taxon>Pirellulales</taxon>
        <taxon>Pirellulaceae</taxon>
        <taxon>Stieleria</taxon>
    </lineage>
</organism>
<feature type="transmembrane region" description="Helical" evidence="1">
    <location>
        <begin position="950"/>
        <end position="970"/>
    </location>
</feature>
<evidence type="ECO:0000313" key="2">
    <source>
        <dbReference type="EMBL" id="QEF99676.1"/>
    </source>
</evidence>
<dbReference type="KEGG" id="smam:Mal15_37420"/>
<keyword evidence="1" id="KW-0812">Transmembrane</keyword>
<feature type="transmembrane region" description="Helical" evidence="1">
    <location>
        <begin position="389"/>
        <end position="411"/>
    </location>
</feature>
<dbReference type="EMBL" id="CP036264">
    <property type="protein sequence ID" value="QEF99676.1"/>
    <property type="molecule type" value="Genomic_DNA"/>
</dbReference>
<dbReference type="Proteomes" id="UP000321353">
    <property type="component" value="Chromosome"/>
</dbReference>
<dbReference type="RefSeq" id="WP_147869039.1">
    <property type="nucleotide sequence ID" value="NZ_CP036264.1"/>
</dbReference>
<dbReference type="PANTHER" id="PTHR32063">
    <property type="match status" value="1"/>
</dbReference>
<dbReference type="SUPFAM" id="SSF82693">
    <property type="entry name" value="Multidrug efflux transporter AcrB pore domain, PN1, PN2, PC1 and PC2 subdomains"/>
    <property type="match status" value="1"/>
</dbReference>
<feature type="transmembrane region" description="Helical" evidence="1">
    <location>
        <begin position="976"/>
        <end position="1005"/>
    </location>
</feature>
<dbReference type="Gene3D" id="1.20.1640.10">
    <property type="entry name" value="Multidrug efflux transporter AcrB transmembrane domain"/>
    <property type="match status" value="2"/>
</dbReference>
<dbReference type="SUPFAM" id="SSF82866">
    <property type="entry name" value="Multidrug efflux transporter AcrB transmembrane domain"/>
    <property type="match status" value="2"/>
</dbReference>
<dbReference type="SUPFAM" id="SSF82714">
    <property type="entry name" value="Multidrug efflux transporter AcrB TolC docking domain, DN and DC subdomains"/>
    <property type="match status" value="1"/>
</dbReference>
<keyword evidence="1" id="KW-0472">Membrane</keyword>
<keyword evidence="3" id="KW-1185">Reference proteome</keyword>
<dbReference type="PRINTS" id="PR00702">
    <property type="entry name" value="ACRIFLAVINRP"/>
</dbReference>
<feature type="transmembrane region" description="Helical" evidence="1">
    <location>
        <begin position="363"/>
        <end position="383"/>
    </location>
</feature>
<dbReference type="GO" id="GO:0042910">
    <property type="term" value="F:xenobiotic transmembrane transporter activity"/>
    <property type="evidence" value="ECO:0007669"/>
    <property type="project" value="TreeGrafter"/>
</dbReference>
<protein>
    <submittedName>
        <fullName evidence="2">Cobalt-zinc-cadmium resistance protein CzcA</fullName>
    </submittedName>
</protein>
<dbReference type="Gene3D" id="3.30.70.1320">
    <property type="entry name" value="Multidrug efflux transporter AcrB pore domain like"/>
    <property type="match status" value="1"/>
</dbReference>
<dbReference type="Gene3D" id="3.30.70.1430">
    <property type="entry name" value="Multidrug efflux transporter AcrB pore domain"/>
    <property type="match status" value="2"/>
</dbReference>
<dbReference type="InterPro" id="IPR027463">
    <property type="entry name" value="AcrB_DN_DC_subdom"/>
</dbReference>
<feature type="transmembrane region" description="Helical" evidence="1">
    <location>
        <begin position="520"/>
        <end position="538"/>
    </location>
</feature>
<feature type="transmembrane region" description="Helical" evidence="1">
    <location>
        <begin position="883"/>
        <end position="903"/>
    </location>
</feature>
<dbReference type="Gene3D" id="3.30.70.1440">
    <property type="entry name" value="Multidrug efflux transporter AcrB pore domain"/>
    <property type="match status" value="1"/>
</dbReference>
<feature type="transmembrane region" description="Helical" evidence="1">
    <location>
        <begin position="466"/>
        <end position="492"/>
    </location>
</feature>
<evidence type="ECO:0000313" key="3">
    <source>
        <dbReference type="Proteomes" id="UP000321353"/>
    </source>
</evidence>
<gene>
    <name evidence="2" type="primary">czcA_3</name>
    <name evidence="2" type="ORF">Mal15_37420</name>
</gene>
<feature type="transmembrane region" description="Helical" evidence="1">
    <location>
        <begin position="432"/>
        <end position="454"/>
    </location>
</feature>
<dbReference type="Gene3D" id="3.30.2090.10">
    <property type="entry name" value="Multidrug efflux transporter AcrB TolC docking domain, DN and DC subdomains"/>
    <property type="match status" value="2"/>
</dbReference>
<feature type="transmembrane region" description="Helical" evidence="1">
    <location>
        <begin position="857"/>
        <end position="876"/>
    </location>
</feature>
<sequence length="1013" mass="110390">MIRRLYDDPRLVILVLTMIAVSGMAGFSTRMTREDPVSKVRWGYVSTRLPGAEPVEVESLVSEPLERILREAGAIRSIESASLQGVSLVFIRLTDEVKDVEQAWLRIQDKVAQAADKLPRRASVPLLVDEARWGAHTRIVALHGDSDRPVPPGILARWGKELNNRLSFVPGTRFTEVFGVPVEEVLVEIDESEIAAAKLPAAEIANRIRARDSEGFDAMSQSDRYTLPVSSSGDLIDLDSVRQIVVSSDGAGRQLTLGDLADVSRSERFPRSESAFVKGRRAVVVATRMDEAYGISGWTFSQQEALSDFQAILPQGLEITAIFDQQSYTDQRAADLYQSLGIGLALVVVVVCLMMGWRAAIPICAALPMTLGVVFLLMIPFGISLHQMSIAGLILAIGMLIDNPIIVVDDLQRRLNHGDVARDACRGSVRHLTTPLLGSNITTILGFTPILLIGGPTGEFMEQLGWSVIASLIASLTLSLTIVPVLAAWCLVPAGDVRDVSRRHPSQLYMALLRFGMHRPLAVILLTVIVPGFGLLAARSIPEQFFPAAERDQFHFSVRLPTHVSIAETERIAKRARDIVMRHSTVEEVALFVGRSAPKLHYSMVGLEDNRSNFAQGLVQLTSESVPLDLVHDIQRDLDQELPEAQCVVTLIEQGPPAPAPIELRLYGSSLQELSDLGRQAQTLLMEVPGIIHTRMSLDAGGPHLALAISQTEAEPLGLDDERISGQIRDYLDGIVVAEMTEQMESIPIRVRLSGAEQLRPERVLTLPIVTETTPRRATTVDSLATWTIDEQTFSIYRRNARRCNIVYAYTQAGTLPIQIENAFKEEMRQSGFSVPAGYRFDFGGISYERDSAVGHLLAYSAIVLVLMASVLVLTFGSFRLAFIILLVATLAVGLGMFCLWAFRYPIGIVAIIGVAGLLGLAVNDSIVILSECKAGAAHYRTIPQSVFSATRHVLTTSVTTVAGVLPLILRGGDFWPPMMIVIAGGIVGATVVALGFTPACYLLLGGDRSTTV</sequence>
<feature type="transmembrane region" description="Helical" evidence="1">
    <location>
        <begin position="336"/>
        <end position="356"/>
    </location>
</feature>
<dbReference type="Pfam" id="PF00873">
    <property type="entry name" value="ACR_tran"/>
    <property type="match status" value="1"/>
</dbReference>
<name>A0A5B9MI07_9BACT</name>
<reference evidence="2 3" key="1">
    <citation type="submission" date="2019-02" db="EMBL/GenBank/DDBJ databases">
        <title>Planctomycetal bacteria perform biofilm scaping via a novel small molecule.</title>
        <authorList>
            <person name="Jeske O."/>
            <person name="Boedeker C."/>
            <person name="Wiegand S."/>
            <person name="Breitling P."/>
            <person name="Kallscheuer N."/>
            <person name="Jogler M."/>
            <person name="Rohde M."/>
            <person name="Petersen J."/>
            <person name="Medema M.H."/>
            <person name="Surup F."/>
            <person name="Jogler C."/>
        </authorList>
    </citation>
    <scope>NUCLEOTIDE SEQUENCE [LARGE SCALE GENOMIC DNA]</scope>
    <source>
        <strain evidence="2 3">Mal15</strain>
    </source>
</reference>
<dbReference type="AlphaFoldDB" id="A0A5B9MI07"/>
<proteinExistence type="predicted"/>